<proteinExistence type="predicted"/>
<reference evidence="2 3" key="1">
    <citation type="submission" date="2024-05" db="EMBL/GenBank/DDBJ databases">
        <authorList>
            <person name="Wallberg A."/>
        </authorList>
    </citation>
    <scope>NUCLEOTIDE SEQUENCE [LARGE SCALE GENOMIC DNA]</scope>
</reference>
<gene>
    <name evidence="2" type="ORF">MNOR_LOCUS22331</name>
</gene>
<keyword evidence="3" id="KW-1185">Reference proteome</keyword>
<organism evidence="2 3">
    <name type="scientific">Meganyctiphanes norvegica</name>
    <name type="common">Northern krill</name>
    <name type="synonym">Thysanopoda norvegica</name>
    <dbReference type="NCBI Taxonomy" id="48144"/>
    <lineage>
        <taxon>Eukaryota</taxon>
        <taxon>Metazoa</taxon>
        <taxon>Ecdysozoa</taxon>
        <taxon>Arthropoda</taxon>
        <taxon>Crustacea</taxon>
        <taxon>Multicrustacea</taxon>
        <taxon>Malacostraca</taxon>
        <taxon>Eumalacostraca</taxon>
        <taxon>Eucarida</taxon>
        <taxon>Euphausiacea</taxon>
        <taxon>Euphausiidae</taxon>
        <taxon>Meganyctiphanes</taxon>
    </lineage>
</organism>
<keyword evidence="1" id="KW-0472">Membrane</keyword>
<evidence type="ECO:0000256" key="1">
    <source>
        <dbReference type="SAM" id="Phobius"/>
    </source>
</evidence>
<dbReference type="EMBL" id="CAXKWB010018721">
    <property type="protein sequence ID" value="CAL4121160.1"/>
    <property type="molecule type" value="Genomic_DNA"/>
</dbReference>
<dbReference type="AlphaFoldDB" id="A0AAV2RCI2"/>
<protein>
    <submittedName>
        <fullName evidence="2">Uncharacterized protein</fullName>
    </submittedName>
</protein>
<feature type="transmembrane region" description="Helical" evidence="1">
    <location>
        <begin position="50"/>
        <end position="69"/>
    </location>
</feature>
<name>A0AAV2RCI2_MEGNR</name>
<dbReference type="Proteomes" id="UP001497623">
    <property type="component" value="Unassembled WGS sequence"/>
</dbReference>
<comment type="caution">
    <text evidence="2">The sequence shown here is derived from an EMBL/GenBank/DDBJ whole genome shotgun (WGS) entry which is preliminary data.</text>
</comment>
<accession>A0AAV2RCI2</accession>
<feature type="transmembrane region" description="Helical" evidence="1">
    <location>
        <begin position="89"/>
        <end position="110"/>
    </location>
</feature>
<keyword evidence="1" id="KW-0812">Transmembrane</keyword>
<sequence length="114" mass="13707">KNGPKNPCLEWAGRLRMQFYTKDHDNWCQWCSVSTQNMKENKKTKKKSDILPSISDFFFFFLSCLVYLLNNMTPIFMILSVELHSRSSFPLQAWIFETIFGMFWIFFQIWSRTP</sequence>
<keyword evidence="1" id="KW-1133">Transmembrane helix</keyword>
<evidence type="ECO:0000313" key="2">
    <source>
        <dbReference type="EMBL" id="CAL4121160.1"/>
    </source>
</evidence>
<feature type="non-terminal residue" evidence="2">
    <location>
        <position position="1"/>
    </location>
</feature>
<evidence type="ECO:0000313" key="3">
    <source>
        <dbReference type="Proteomes" id="UP001497623"/>
    </source>
</evidence>